<dbReference type="SMART" id="SM00450">
    <property type="entry name" value="RHOD"/>
    <property type="match status" value="1"/>
</dbReference>
<dbReference type="NCBIfam" id="TIGR03167">
    <property type="entry name" value="tRNA_sel_U_synt"/>
    <property type="match status" value="1"/>
</dbReference>
<name>A0A418Y1S9_9GAMM</name>
<comment type="catalytic activity">
    <reaction evidence="2">
        <text>5-methylaminomethyl-S-(2E)-geranyl-thiouridine(34) in tRNA + selenophosphate + H(+) = 5-methylaminomethyl-2-(Se-phospho)selenouridine(34) in tRNA + (2E)-thiogeraniol</text>
        <dbReference type="Rhea" id="RHEA:60172"/>
        <dbReference type="Rhea" id="RHEA-COMP:14654"/>
        <dbReference type="Rhea" id="RHEA-COMP:15523"/>
        <dbReference type="ChEBI" id="CHEBI:15378"/>
        <dbReference type="ChEBI" id="CHEBI:16144"/>
        <dbReference type="ChEBI" id="CHEBI:140632"/>
        <dbReference type="ChEBI" id="CHEBI:143702"/>
        <dbReference type="ChEBI" id="CHEBI:143703"/>
    </reaction>
</comment>
<dbReference type="GO" id="GO:0016765">
    <property type="term" value="F:transferase activity, transferring alkyl or aryl (other than methyl) groups"/>
    <property type="evidence" value="ECO:0007669"/>
    <property type="project" value="UniProtKB-UniRule"/>
</dbReference>
<dbReference type="SUPFAM" id="SSF52821">
    <property type="entry name" value="Rhodanese/Cell cycle control phosphatase"/>
    <property type="match status" value="1"/>
</dbReference>
<comment type="catalytic activity">
    <reaction evidence="2">
        <text>5-methylaminomethyl-2-thiouridine(34) in tRNA + (2E)-geranyl diphosphate = 5-methylaminomethyl-S-(2E)-geranyl-thiouridine(34) in tRNA + diphosphate</text>
        <dbReference type="Rhea" id="RHEA:14085"/>
        <dbReference type="Rhea" id="RHEA-COMP:10195"/>
        <dbReference type="Rhea" id="RHEA-COMP:14654"/>
        <dbReference type="ChEBI" id="CHEBI:33019"/>
        <dbReference type="ChEBI" id="CHEBI:58057"/>
        <dbReference type="ChEBI" id="CHEBI:74455"/>
        <dbReference type="ChEBI" id="CHEBI:140632"/>
    </reaction>
</comment>
<comment type="function">
    <text evidence="2">Involved in the post-transcriptional modification of the uridine at the wobble position (U34) of tRNA(Lys), tRNA(Glu) and tRNA(Gln). Catalyzes the conversion of 2-thiouridine (S2U-RNA) to 2-selenouridine (Se2U-RNA). Acts in a two-step process involving geranylation of 2-thiouridine (S2U) to S-geranyl-2-thiouridine (geS2U) and subsequent selenation of the latter derivative to 2-selenouridine (Se2U) in the tRNA chain.</text>
</comment>
<reference evidence="4 5" key="1">
    <citation type="submission" date="2018-09" db="EMBL/GenBank/DDBJ databases">
        <title>Alcanivorax profundi sp. nov., isolated from 1000 m-depth seawater of the Mariana Trench.</title>
        <authorList>
            <person name="Liu J."/>
        </authorList>
    </citation>
    <scope>NUCLEOTIDE SEQUENCE [LARGE SCALE GENOMIC DNA]</scope>
    <source>
        <strain evidence="4 5">MTEO17</strain>
    </source>
</reference>
<dbReference type="PANTHER" id="PTHR30401:SF0">
    <property type="entry name" value="TRNA 2-SELENOURIDINE SYNTHASE"/>
    <property type="match status" value="1"/>
</dbReference>
<protein>
    <recommendedName>
        <fullName evidence="2">tRNA 2-selenouridine synthase</fullName>
        <ecNumber evidence="2">2.9.1.3</ecNumber>
    </recommendedName>
</protein>
<dbReference type="PANTHER" id="PTHR30401">
    <property type="entry name" value="TRNA 2-SELENOURIDINE SYNTHASE"/>
    <property type="match status" value="1"/>
</dbReference>
<gene>
    <name evidence="4" type="primary">mnmH</name>
    <name evidence="2" type="synonym">selU</name>
    <name evidence="4" type="ORF">D4A39_01060</name>
</gene>
<dbReference type="InterPro" id="IPR001763">
    <property type="entry name" value="Rhodanese-like_dom"/>
</dbReference>
<dbReference type="EC" id="2.9.1.3" evidence="2"/>
<proteinExistence type="inferred from homology"/>
<comment type="similarity">
    <text evidence="2">Belongs to the SelU family.</text>
</comment>
<feature type="domain" description="Rhodanese" evidence="3">
    <location>
        <begin position="12"/>
        <end position="135"/>
    </location>
</feature>
<comment type="catalytic activity">
    <reaction evidence="2">
        <text>5-methylaminomethyl-2-thiouridine(34) in tRNA + selenophosphate + (2E)-geranyl diphosphate + H2O + H(+) = 5-methylaminomethyl-2-selenouridine(34) in tRNA + (2E)-thiogeraniol + phosphate + diphosphate</text>
        <dbReference type="Rhea" id="RHEA:42716"/>
        <dbReference type="Rhea" id="RHEA-COMP:10195"/>
        <dbReference type="Rhea" id="RHEA-COMP:10196"/>
        <dbReference type="ChEBI" id="CHEBI:15377"/>
        <dbReference type="ChEBI" id="CHEBI:15378"/>
        <dbReference type="ChEBI" id="CHEBI:16144"/>
        <dbReference type="ChEBI" id="CHEBI:33019"/>
        <dbReference type="ChEBI" id="CHEBI:43474"/>
        <dbReference type="ChEBI" id="CHEBI:58057"/>
        <dbReference type="ChEBI" id="CHEBI:74455"/>
        <dbReference type="ChEBI" id="CHEBI:82743"/>
        <dbReference type="ChEBI" id="CHEBI:143703"/>
        <dbReference type="EC" id="2.9.1.3"/>
    </reaction>
</comment>
<dbReference type="InterPro" id="IPR058840">
    <property type="entry name" value="AAA_SelU"/>
</dbReference>
<accession>A0A418Y1S9</accession>
<keyword evidence="1 2" id="KW-0711">Selenium</keyword>
<comment type="catalytic activity">
    <reaction evidence="2">
        <text>5-methylaminomethyl-2-(Se-phospho)selenouridine(34) in tRNA + H2O = 5-methylaminomethyl-2-selenouridine(34) in tRNA + phosphate</text>
        <dbReference type="Rhea" id="RHEA:60176"/>
        <dbReference type="Rhea" id="RHEA-COMP:10196"/>
        <dbReference type="Rhea" id="RHEA-COMP:15523"/>
        <dbReference type="ChEBI" id="CHEBI:15377"/>
        <dbReference type="ChEBI" id="CHEBI:43474"/>
        <dbReference type="ChEBI" id="CHEBI:82743"/>
        <dbReference type="ChEBI" id="CHEBI:143702"/>
    </reaction>
</comment>
<sequence>MRDDSHDYLSLFLNDIPLLDVRAPVEFSKGAFPAATNLALINNDERHQIGICYKQHGQQAAIDLGNQLVSGEERDKRMQAWQQWWRDNPHGYLYCFRGGLRSQTTQAWLKEAGVDAPLIRGGYKAMRTFLLNQLENRIAAQHFEILCGRTGCAKTRVIAAQPNAIDLEGIAHHRGSAFGRRPGGQPSQIDFENTLSIDLLKAHAANHHTVLLEDESKLIGRCHLPFSLQDRIKSQPRIVINETLASRVQVTLEDYVVGPLQEYRQHFGEQQALQQLGEELLAAMDRIRRRLGGLRHQQLRQVLEEALAVQAINGDTELHREWIHTLLADYYDPMYDYMLSRRHGEIVFEGSRDEVMAFLNERNASQPH</sequence>
<evidence type="ECO:0000256" key="1">
    <source>
        <dbReference type="ARBA" id="ARBA00023266"/>
    </source>
</evidence>
<dbReference type="GO" id="GO:0043828">
    <property type="term" value="F:tRNA 2-selenouridine synthase activity"/>
    <property type="evidence" value="ECO:0007669"/>
    <property type="project" value="UniProtKB-EC"/>
</dbReference>
<comment type="subunit">
    <text evidence="2">Monomer.</text>
</comment>
<keyword evidence="2" id="KW-0808">Transferase</keyword>
<evidence type="ECO:0000313" key="4">
    <source>
        <dbReference type="EMBL" id="RJG19486.1"/>
    </source>
</evidence>
<dbReference type="InterPro" id="IPR017582">
    <property type="entry name" value="SelU"/>
</dbReference>
<dbReference type="OrthoDB" id="9808735at2"/>
<organism evidence="4 5">
    <name type="scientific">Alcanivorax profundi</name>
    <dbReference type="NCBI Taxonomy" id="2338368"/>
    <lineage>
        <taxon>Bacteria</taxon>
        <taxon>Pseudomonadati</taxon>
        <taxon>Pseudomonadota</taxon>
        <taxon>Gammaproteobacteria</taxon>
        <taxon>Oceanospirillales</taxon>
        <taxon>Alcanivoracaceae</taxon>
        <taxon>Alcanivorax</taxon>
    </lineage>
</organism>
<evidence type="ECO:0000256" key="2">
    <source>
        <dbReference type="HAMAP-Rule" id="MF_01622"/>
    </source>
</evidence>
<feature type="active site" description="S-selanylcysteine intermediate" evidence="2">
    <location>
        <position position="95"/>
    </location>
</feature>
<evidence type="ECO:0000313" key="5">
    <source>
        <dbReference type="Proteomes" id="UP000283734"/>
    </source>
</evidence>
<evidence type="ECO:0000259" key="3">
    <source>
        <dbReference type="PROSITE" id="PS50206"/>
    </source>
</evidence>
<dbReference type="AlphaFoldDB" id="A0A418Y1S9"/>
<comment type="caution">
    <text evidence="4">The sequence shown here is derived from an EMBL/GenBank/DDBJ whole genome shotgun (WGS) entry which is preliminary data.</text>
</comment>
<dbReference type="EMBL" id="QYYA01000001">
    <property type="protein sequence ID" value="RJG19486.1"/>
    <property type="molecule type" value="Genomic_DNA"/>
</dbReference>
<dbReference type="NCBIfam" id="NF008751">
    <property type="entry name" value="PRK11784.1-3"/>
    <property type="match status" value="1"/>
</dbReference>
<dbReference type="PROSITE" id="PS50206">
    <property type="entry name" value="RHODANESE_3"/>
    <property type="match status" value="1"/>
</dbReference>
<dbReference type="Pfam" id="PF00581">
    <property type="entry name" value="Rhodanese"/>
    <property type="match status" value="1"/>
</dbReference>
<dbReference type="Pfam" id="PF26341">
    <property type="entry name" value="AAA_SelU"/>
    <property type="match status" value="1"/>
</dbReference>
<keyword evidence="5" id="KW-1185">Reference proteome</keyword>
<dbReference type="Gene3D" id="3.40.250.10">
    <property type="entry name" value="Rhodanese-like domain"/>
    <property type="match status" value="1"/>
</dbReference>
<dbReference type="HAMAP" id="MF_01622">
    <property type="entry name" value="tRNA_sel_U_synth"/>
    <property type="match status" value="1"/>
</dbReference>
<dbReference type="Proteomes" id="UP000283734">
    <property type="component" value="Unassembled WGS sequence"/>
</dbReference>
<dbReference type="GO" id="GO:0002098">
    <property type="term" value="P:tRNA wobble uridine modification"/>
    <property type="evidence" value="ECO:0007669"/>
    <property type="project" value="UniProtKB-UniRule"/>
</dbReference>
<dbReference type="InterPro" id="IPR036873">
    <property type="entry name" value="Rhodanese-like_dom_sf"/>
</dbReference>